<dbReference type="Gene3D" id="3.30.70.360">
    <property type="match status" value="1"/>
</dbReference>
<accession>A0A8K0T937</accession>
<comment type="caution">
    <text evidence="4">The sequence shown here is derived from an EMBL/GenBank/DDBJ whole genome shotgun (WGS) entry which is preliminary data.</text>
</comment>
<keyword evidence="3" id="KW-0378">Hydrolase</keyword>
<dbReference type="SUPFAM" id="SSF53187">
    <property type="entry name" value="Zn-dependent exopeptidases"/>
    <property type="match status" value="1"/>
</dbReference>
<dbReference type="PANTHER" id="PTHR43808">
    <property type="entry name" value="ACETYLORNITHINE DEACETYLASE"/>
    <property type="match status" value="1"/>
</dbReference>
<dbReference type="SUPFAM" id="SSF55031">
    <property type="entry name" value="Bacterial exopeptidase dimerisation domain"/>
    <property type="match status" value="1"/>
</dbReference>
<organism evidence="4 5">
    <name type="scientific">Plectosphaerella cucumerina</name>
    <dbReference type="NCBI Taxonomy" id="40658"/>
    <lineage>
        <taxon>Eukaryota</taxon>
        <taxon>Fungi</taxon>
        <taxon>Dikarya</taxon>
        <taxon>Ascomycota</taxon>
        <taxon>Pezizomycotina</taxon>
        <taxon>Sordariomycetes</taxon>
        <taxon>Hypocreomycetidae</taxon>
        <taxon>Glomerellales</taxon>
        <taxon>Plectosphaerellaceae</taxon>
        <taxon>Plectosphaerella</taxon>
    </lineage>
</organism>
<dbReference type="InterPro" id="IPR036264">
    <property type="entry name" value="Bact_exopeptidase_dim_dom"/>
</dbReference>
<dbReference type="OrthoDB" id="10059875at2759"/>
<dbReference type="EMBL" id="JAGPXD010000005">
    <property type="protein sequence ID" value="KAH7353590.1"/>
    <property type="molecule type" value="Genomic_DNA"/>
</dbReference>
<evidence type="ECO:0000313" key="4">
    <source>
        <dbReference type="EMBL" id="KAH7353590.1"/>
    </source>
</evidence>
<evidence type="ECO:0000256" key="1">
    <source>
        <dbReference type="ARBA" id="ARBA00006247"/>
    </source>
</evidence>
<evidence type="ECO:0000313" key="5">
    <source>
        <dbReference type="Proteomes" id="UP000813385"/>
    </source>
</evidence>
<comment type="similarity">
    <text evidence="1">Belongs to the peptidase M20A family.</text>
</comment>
<keyword evidence="2" id="KW-0479">Metal-binding</keyword>
<dbReference type="InterPro" id="IPR050072">
    <property type="entry name" value="Peptidase_M20A"/>
</dbReference>
<dbReference type="AlphaFoldDB" id="A0A8K0T937"/>
<name>A0A8K0T937_9PEZI</name>
<evidence type="ECO:0000256" key="2">
    <source>
        <dbReference type="ARBA" id="ARBA00022723"/>
    </source>
</evidence>
<dbReference type="Proteomes" id="UP000813385">
    <property type="component" value="Unassembled WGS sequence"/>
</dbReference>
<protein>
    <submittedName>
        <fullName evidence="4">Acetylornithine deacetylase</fullName>
    </submittedName>
</protein>
<dbReference type="Pfam" id="PF01546">
    <property type="entry name" value="Peptidase_M20"/>
    <property type="match status" value="1"/>
</dbReference>
<dbReference type="Gene3D" id="3.40.630.10">
    <property type="entry name" value="Zn peptidases"/>
    <property type="match status" value="2"/>
</dbReference>
<evidence type="ECO:0000256" key="3">
    <source>
        <dbReference type="ARBA" id="ARBA00022801"/>
    </source>
</evidence>
<keyword evidence="5" id="KW-1185">Reference proteome</keyword>
<sequence>MQHYDIDKKYCLDVLSRLVQIKSYSQTDGELEITGFMAGLLKDIGLDSQIHKFDDDKRQNVIGTWHGTHRTTDSSLLFNGHLDTNPVSEGWTVDPWEGKVDDEFIYGIGVSNMKSGCAAYFCAVEMLNRHGWSPRGDVVLSYVVGELQGGVGTVALIDQGHISKDTASSFINCEPSDIKAVTMHAEALTFEITLIGVTRHMSAKEEASDAILAACQLIPILDGMTFSGAKSKEHEKCNRCSVGIVHGALGRELAEWRPAQVADVCKLAGSGRYAPGQTQESVMGDIRRVIESVIGKFPGMTFELKQRHEPTMPPFEADTGSAVVRALNEAYERVRGEVQPTGVLAPTCFYGSDAGHLYSRLGMSGIVCGPGGKYNTRPDEKVDVADYLDCVRMFMRVIMEICG</sequence>
<dbReference type="GO" id="GO:0016787">
    <property type="term" value="F:hydrolase activity"/>
    <property type="evidence" value="ECO:0007669"/>
    <property type="project" value="UniProtKB-KW"/>
</dbReference>
<dbReference type="GO" id="GO:0046872">
    <property type="term" value="F:metal ion binding"/>
    <property type="evidence" value="ECO:0007669"/>
    <property type="project" value="UniProtKB-KW"/>
</dbReference>
<proteinExistence type="inferred from homology"/>
<reference evidence="4" key="1">
    <citation type="journal article" date="2021" name="Nat. Commun.">
        <title>Genetic determinants of endophytism in the Arabidopsis root mycobiome.</title>
        <authorList>
            <person name="Mesny F."/>
            <person name="Miyauchi S."/>
            <person name="Thiergart T."/>
            <person name="Pickel B."/>
            <person name="Atanasova L."/>
            <person name="Karlsson M."/>
            <person name="Huettel B."/>
            <person name="Barry K.W."/>
            <person name="Haridas S."/>
            <person name="Chen C."/>
            <person name="Bauer D."/>
            <person name="Andreopoulos W."/>
            <person name="Pangilinan J."/>
            <person name="LaButti K."/>
            <person name="Riley R."/>
            <person name="Lipzen A."/>
            <person name="Clum A."/>
            <person name="Drula E."/>
            <person name="Henrissat B."/>
            <person name="Kohler A."/>
            <person name="Grigoriev I.V."/>
            <person name="Martin F.M."/>
            <person name="Hacquard S."/>
        </authorList>
    </citation>
    <scope>NUCLEOTIDE SEQUENCE</scope>
    <source>
        <strain evidence="4">MPI-CAGE-AT-0016</strain>
    </source>
</reference>
<gene>
    <name evidence="4" type="ORF">B0T11DRAFT_229575</name>
</gene>
<dbReference type="InterPro" id="IPR002933">
    <property type="entry name" value="Peptidase_M20"/>
</dbReference>